<gene>
    <name evidence="12" type="ORF">AAE3_LOCUS5648</name>
</gene>
<dbReference type="InterPro" id="IPR011009">
    <property type="entry name" value="Kinase-like_dom_sf"/>
</dbReference>
<dbReference type="InterPro" id="IPR017441">
    <property type="entry name" value="Protein_kinase_ATP_BS"/>
</dbReference>
<evidence type="ECO:0000256" key="10">
    <source>
        <dbReference type="RuleBase" id="RU000304"/>
    </source>
</evidence>
<evidence type="ECO:0000256" key="2">
    <source>
        <dbReference type="ARBA" id="ARBA00022527"/>
    </source>
</evidence>
<feature type="binding site" evidence="9">
    <location>
        <position position="134"/>
    </location>
    <ligand>
        <name>ATP</name>
        <dbReference type="ChEBI" id="CHEBI:30616"/>
    </ligand>
</feature>
<dbReference type="GO" id="GO:0000245">
    <property type="term" value="P:spliceosomal complex assembly"/>
    <property type="evidence" value="ECO:0007669"/>
    <property type="project" value="TreeGrafter"/>
</dbReference>
<evidence type="ECO:0000313" key="12">
    <source>
        <dbReference type="EMBL" id="CAA7263400.1"/>
    </source>
</evidence>
<dbReference type="SUPFAM" id="SSF56112">
    <property type="entry name" value="Protein kinase-like (PK-like)"/>
    <property type="match status" value="1"/>
</dbReference>
<dbReference type="PANTHER" id="PTHR47634">
    <property type="entry name" value="PROTEIN KINASE DOMAIN-CONTAINING PROTEIN-RELATED"/>
    <property type="match status" value="1"/>
</dbReference>
<keyword evidence="3" id="KW-0808">Transferase</keyword>
<accession>A0A8S0VV80</accession>
<dbReference type="InterPro" id="IPR051334">
    <property type="entry name" value="SRPK"/>
</dbReference>
<dbReference type="EMBL" id="CACVBS010000039">
    <property type="protein sequence ID" value="CAA7263400.1"/>
    <property type="molecule type" value="Genomic_DNA"/>
</dbReference>
<comment type="catalytic activity">
    <reaction evidence="8">
        <text>L-seryl-[protein] + ATP = O-phospho-L-seryl-[protein] + ADP + H(+)</text>
        <dbReference type="Rhea" id="RHEA:17989"/>
        <dbReference type="Rhea" id="RHEA-COMP:9863"/>
        <dbReference type="Rhea" id="RHEA-COMP:11604"/>
        <dbReference type="ChEBI" id="CHEBI:15378"/>
        <dbReference type="ChEBI" id="CHEBI:29999"/>
        <dbReference type="ChEBI" id="CHEBI:30616"/>
        <dbReference type="ChEBI" id="CHEBI:83421"/>
        <dbReference type="ChEBI" id="CHEBI:456216"/>
        <dbReference type="EC" id="2.7.11.1"/>
    </reaction>
</comment>
<feature type="domain" description="Protein kinase" evidence="11">
    <location>
        <begin position="102"/>
        <end position="271"/>
    </location>
</feature>
<sequence length="271" mass="29751">MLVAHNCITVTSDQSSANFSCRIATSNFDEVQALTRDLCAPRDVLSCGGRSMAELPVVAICSRDKKSVIDSSFTSTSMTPTSTQDIDKFPAIIGQKLDGGRYEILRKLGGGVYSSTYLVKDPGAAFRSEYLAAKVLTLNATKLHHDGVTKELEFLKKIASCEDINSLPILRDSFEIEGPRGSHLCFVMDLLSTHVSAYRRSAPKKALPPYVVKEILVQVLEALTQLHELDIIHTDLKLDNILFDSLTTDEHVAQYLEANPVVVDGEYNLDG</sequence>
<dbReference type="PROSITE" id="PS50011">
    <property type="entry name" value="PROTEIN_KINASE_DOM"/>
    <property type="match status" value="1"/>
</dbReference>
<dbReference type="GO" id="GO:0050684">
    <property type="term" value="P:regulation of mRNA processing"/>
    <property type="evidence" value="ECO:0007669"/>
    <property type="project" value="TreeGrafter"/>
</dbReference>
<dbReference type="Gene3D" id="1.10.510.10">
    <property type="entry name" value="Transferase(Phosphotransferase) domain 1"/>
    <property type="match status" value="1"/>
</dbReference>
<evidence type="ECO:0000256" key="9">
    <source>
        <dbReference type="PROSITE-ProRule" id="PRU10141"/>
    </source>
</evidence>
<name>A0A8S0VV80_CYCAE</name>
<dbReference type="PROSITE" id="PS00108">
    <property type="entry name" value="PROTEIN_KINASE_ST"/>
    <property type="match status" value="1"/>
</dbReference>
<dbReference type="SMART" id="SM00220">
    <property type="entry name" value="S_TKc"/>
    <property type="match status" value="1"/>
</dbReference>
<organism evidence="12 13">
    <name type="scientific">Cyclocybe aegerita</name>
    <name type="common">Black poplar mushroom</name>
    <name type="synonym">Agrocybe aegerita</name>
    <dbReference type="NCBI Taxonomy" id="1973307"/>
    <lineage>
        <taxon>Eukaryota</taxon>
        <taxon>Fungi</taxon>
        <taxon>Dikarya</taxon>
        <taxon>Basidiomycota</taxon>
        <taxon>Agaricomycotina</taxon>
        <taxon>Agaricomycetes</taxon>
        <taxon>Agaricomycetidae</taxon>
        <taxon>Agaricales</taxon>
        <taxon>Agaricineae</taxon>
        <taxon>Bolbitiaceae</taxon>
        <taxon>Cyclocybe</taxon>
    </lineage>
</organism>
<evidence type="ECO:0000256" key="1">
    <source>
        <dbReference type="ARBA" id="ARBA00012513"/>
    </source>
</evidence>
<comment type="similarity">
    <text evidence="10">Belongs to the protein kinase superfamily.</text>
</comment>
<dbReference type="AlphaFoldDB" id="A0A8S0VV80"/>
<comment type="catalytic activity">
    <reaction evidence="7">
        <text>L-threonyl-[protein] + ATP = O-phospho-L-threonyl-[protein] + ADP + H(+)</text>
        <dbReference type="Rhea" id="RHEA:46608"/>
        <dbReference type="Rhea" id="RHEA-COMP:11060"/>
        <dbReference type="Rhea" id="RHEA-COMP:11605"/>
        <dbReference type="ChEBI" id="CHEBI:15378"/>
        <dbReference type="ChEBI" id="CHEBI:30013"/>
        <dbReference type="ChEBI" id="CHEBI:30616"/>
        <dbReference type="ChEBI" id="CHEBI:61977"/>
        <dbReference type="ChEBI" id="CHEBI:456216"/>
        <dbReference type="EC" id="2.7.11.1"/>
    </reaction>
</comment>
<dbReference type="PROSITE" id="PS00107">
    <property type="entry name" value="PROTEIN_KINASE_ATP"/>
    <property type="match status" value="1"/>
</dbReference>
<evidence type="ECO:0000256" key="8">
    <source>
        <dbReference type="ARBA" id="ARBA00048679"/>
    </source>
</evidence>
<comment type="caution">
    <text evidence="12">The sequence shown here is derived from an EMBL/GenBank/DDBJ whole genome shotgun (WGS) entry which is preliminary data.</text>
</comment>
<evidence type="ECO:0000313" key="13">
    <source>
        <dbReference type="Proteomes" id="UP000467700"/>
    </source>
</evidence>
<keyword evidence="6 9" id="KW-0067">ATP-binding</keyword>
<dbReference type="Gene3D" id="3.30.200.20">
    <property type="entry name" value="Phosphorylase Kinase, domain 1"/>
    <property type="match status" value="1"/>
</dbReference>
<keyword evidence="4 9" id="KW-0547">Nucleotide-binding</keyword>
<keyword evidence="5" id="KW-0418">Kinase</keyword>
<evidence type="ECO:0000256" key="6">
    <source>
        <dbReference type="ARBA" id="ARBA00022840"/>
    </source>
</evidence>
<dbReference type="PANTHER" id="PTHR47634:SF9">
    <property type="entry name" value="PROTEIN KINASE DOMAIN-CONTAINING PROTEIN-RELATED"/>
    <property type="match status" value="1"/>
</dbReference>
<dbReference type="Proteomes" id="UP000467700">
    <property type="component" value="Unassembled WGS sequence"/>
</dbReference>
<evidence type="ECO:0000256" key="7">
    <source>
        <dbReference type="ARBA" id="ARBA00047899"/>
    </source>
</evidence>
<keyword evidence="13" id="KW-1185">Reference proteome</keyword>
<evidence type="ECO:0000256" key="3">
    <source>
        <dbReference type="ARBA" id="ARBA00022679"/>
    </source>
</evidence>
<reference evidence="12 13" key="1">
    <citation type="submission" date="2020-01" db="EMBL/GenBank/DDBJ databases">
        <authorList>
            <person name="Gupta K D."/>
        </authorList>
    </citation>
    <scope>NUCLEOTIDE SEQUENCE [LARGE SCALE GENOMIC DNA]</scope>
</reference>
<evidence type="ECO:0000259" key="11">
    <source>
        <dbReference type="PROSITE" id="PS50011"/>
    </source>
</evidence>
<dbReference type="Pfam" id="PF00069">
    <property type="entry name" value="Pkinase"/>
    <property type="match status" value="1"/>
</dbReference>
<dbReference type="OrthoDB" id="5979581at2759"/>
<dbReference type="GO" id="GO:0004674">
    <property type="term" value="F:protein serine/threonine kinase activity"/>
    <property type="evidence" value="ECO:0007669"/>
    <property type="project" value="UniProtKB-KW"/>
</dbReference>
<protein>
    <recommendedName>
        <fullName evidence="1">non-specific serine/threonine protein kinase</fullName>
        <ecNumber evidence="1">2.7.11.1</ecNumber>
    </recommendedName>
</protein>
<dbReference type="InterPro" id="IPR008271">
    <property type="entry name" value="Ser/Thr_kinase_AS"/>
</dbReference>
<evidence type="ECO:0000256" key="5">
    <source>
        <dbReference type="ARBA" id="ARBA00022777"/>
    </source>
</evidence>
<proteinExistence type="inferred from homology"/>
<dbReference type="InterPro" id="IPR000719">
    <property type="entry name" value="Prot_kinase_dom"/>
</dbReference>
<evidence type="ECO:0000256" key="4">
    <source>
        <dbReference type="ARBA" id="ARBA00022741"/>
    </source>
</evidence>
<dbReference type="EC" id="2.7.11.1" evidence="1"/>
<keyword evidence="2 10" id="KW-0723">Serine/threonine-protein kinase</keyword>
<dbReference type="GO" id="GO:0005524">
    <property type="term" value="F:ATP binding"/>
    <property type="evidence" value="ECO:0007669"/>
    <property type="project" value="UniProtKB-UniRule"/>
</dbReference>